<feature type="domain" description="D-serine dehydratase-like" evidence="3">
    <location>
        <begin position="343"/>
        <end position="443"/>
    </location>
</feature>
<evidence type="ECO:0000313" key="4">
    <source>
        <dbReference type="EMBL" id="CAD8362888.1"/>
    </source>
</evidence>
<dbReference type="InterPro" id="IPR001608">
    <property type="entry name" value="Ala_racemase_N"/>
</dbReference>
<proteinExistence type="inferred from homology"/>
<dbReference type="InterPro" id="IPR029066">
    <property type="entry name" value="PLP-binding_barrel"/>
</dbReference>
<sequence length="465" mass="51939">METKDGGTPMRLSDLPTPSFVVNRAAFVANCAKVKRKTELANLTLRPHVKTHKTMEGAFIQAFCKPPPLSLEDYDADKGPVYDHEELVNGFVASTIPEIRMLLDAARKYKKILDRQNSNPFLNIIYAVPISEAKLIQIADILADPKLEGLGDVRVYLLIDHPSQVDMVERFVVKRLMNKGDKALLADFFVFLKLDTGYHRAGVPCDARGLEIAMNILRAHKFVHLAGLYTHCGHAYDTNDQTKLDEISKSDLSMIFKFIEDLRDHATTVTNENFRSKALQLIDGLCISVGSTPSLFHHIEKNNMSAFEKSIDKHNLEIHPGNYTFYDRQQLWTGAAEGESCVAGRVASRVIGHYEDRRTIMLDAGATALTKDASPQGDVCAMSGRPDLECYKMSQEVTLVRPRDPSASTEAILEDFPLGSVVTLIPNHSCLSAACFDRYYVIEDKNGSFSEDQEIVDEWAPVKGW</sequence>
<dbReference type="Pfam" id="PF01168">
    <property type="entry name" value="Ala_racemase_N"/>
    <property type="match status" value="1"/>
</dbReference>
<dbReference type="PANTHER" id="PTHR28004:SF2">
    <property type="entry name" value="D-SERINE DEHYDRATASE"/>
    <property type="match status" value="1"/>
</dbReference>
<dbReference type="EMBL" id="HBEJ01003696">
    <property type="protein sequence ID" value="CAD8362888.1"/>
    <property type="molecule type" value="Transcribed_RNA"/>
</dbReference>
<dbReference type="GO" id="GO:0008721">
    <property type="term" value="F:D-serine ammonia-lyase activity"/>
    <property type="evidence" value="ECO:0007669"/>
    <property type="project" value="TreeGrafter"/>
</dbReference>
<dbReference type="Gene3D" id="2.40.37.20">
    <property type="entry name" value="D-serine dehydratase-like domain"/>
    <property type="match status" value="1"/>
</dbReference>
<dbReference type="InterPro" id="IPR042208">
    <property type="entry name" value="D-ser_dehydrat-like_sf"/>
</dbReference>
<evidence type="ECO:0000256" key="2">
    <source>
        <dbReference type="ARBA" id="ARBA00023239"/>
    </source>
</evidence>
<evidence type="ECO:0000256" key="1">
    <source>
        <dbReference type="ARBA" id="ARBA00005323"/>
    </source>
</evidence>
<dbReference type="Gene3D" id="3.20.20.10">
    <property type="entry name" value="Alanine racemase"/>
    <property type="match status" value="1"/>
</dbReference>
<accession>A0A7S0AGQ6</accession>
<name>A0A7S0AGQ6_9STRA</name>
<dbReference type="GO" id="GO:0036088">
    <property type="term" value="P:D-serine catabolic process"/>
    <property type="evidence" value="ECO:0007669"/>
    <property type="project" value="TreeGrafter"/>
</dbReference>
<dbReference type="SUPFAM" id="SSF51419">
    <property type="entry name" value="PLP-binding barrel"/>
    <property type="match status" value="1"/>
</dbReference>
<dbReference type="PANTHER" id="PTHR28004">
    <property type="entry name" value="ZGC:162816-RELATED"/>
    <property type="match status" value="1"/>
</dbReference>
<dbReference type="InterPro" id="IPR051466">
    <property type="entry name" value="D-amino_acid_metab_enzyme"/>
</dbReference>
<protein>
    <recommendedName>
        <fullName evidence="3">D-serine dehydratase-like domain-containing protein</fullName>
    </recommendedName>
</protein>
<evidence type="ECO:0000259" key="3">
    <source>
        <dbReference type="SMART" id="SM01119"/>
    </source>
</evidence>
<dbReference type="InterPro" id="IPR026956">
    <property type="entry name" value="D-ser_dehydrat-like_dom"/>
</dbReference>
<comment type="similarity">
    <text evidence="1">Belongs to the DSD1 family.</text>
</comment>
<gene>
    <name evidence="4" type="ORF">MPOL1434_LOCUS2161</name>
</gene>
<organism evidence="4">
    <name type="scientific">Minutocellus polymorphus</name>
    <dbReference type="NCBI Taxonomy" id="265543"/>
    <lineage>
        <taxon>Eukaryota</taxon>
        <taxon>Sar</taxon>
        <taxon>Stramenopiles</taxon>
        <taxon>Ochrophyta</taxon>
        <taxon>Bacillariophyta</taxon>
        <taxon>Mediophyceae</taxon>
        <taxon>Cymatosirophycidae</taxon>
        <taxon>Cymatosirales</taxon>
        <taxon>Cymatosiraceae</taxon>
        <taxon>Minutocellus</taxon>
    </lineage>
</organism>
<reference evidence="4" key="1">
    <citation type="submission" date="2021-01" db="EMBL/GenBank/DDBJ databases">
        <authorList>
            <person name="Corre E."/>
            <person name="Pelletier E."/>
            <person name="Niang G."/>
            <person name="Scheremetjew M."/>
            <person name="Finn R."/>
            <person name="Kale V."/>
            <person name="Holt S."/>
            <person name="Cochrane G."/>
            <person name="Meng A."/>
            <person name="Brown T."/>
            <person name="Cohen L."/>
        </authorList>
    </citation>
    <scope>NUCLEOTIDE SEQUENCE</scope>
    <source>
        <strain evidence="4">CCMP3303</strain>
    </source>
</reference>
<dbReference type="Pfam" id="PF14031">
    <property type="entry name" value="D-ser_dehydrat"/>
    <property type="match status" value="1"/>
</dbReference>
<keyword evidence="2" id="KW-0456">Lyase</keyword>
<dbReference type="SMART" id="SM01119">
    <property type="entry name" value="D-ser_dehydrat"/>
    <property type="match status" value="1"/>
</dbReference>
<dbReference type="AlphaFoldDB" id="A0A7S0AGQ6"/>